<protein>
    <recommendedName>
        <fullName evidence="4">very-long-chain (3R)-3-hydroxyacyl-CoA dehydratase</fullName>
        <ecNumber evidence="4">4.2.1.134</ecNumber>
    </recommendedName>
</protein>
<accession>A0A0V0R8D2</accession>
<evidence type="ECO:0000256" key="14">
    <source>
        <dbReference type="SAM" id="Phobius"/>
    </source>
</evidence>
<evidence type="ECO:0000256" key="8">
    <source>
        <dbReference type="ARBA" id="ARBA00022989"/>
    </source>
</evidence>
<evidence type="ECO:0000256" key="10">
    <source>
        <dbReference type="ARBA" id="ARBA00023136"/>
    </source>
</evidence>
<feature type="transmembrane region" description="Helical" evidence="14">
    <location>
        <begin position="26"/>
        <end position="51"/>
    </location>
</feature>
<dbReference type="GO" id="GO:0102158">
    <property type="term" value="F:very-long-chain (3R)-3-hydroxyacyl-CoA dehydratase activity"/>
    <property type="evidence" value="ECO:0007669"/>
    <property type="project" value="UniProtKB-EC"/>
</dbReference>
<comment type="pathway">
    <text evidence="2">Lipid metabolism; fatty acid biosynthesis.</text>
</comment>
<comment type="caution">
    <text evidence="15">The sequence shown here is derived from an EMBL/GenBank/DDBJ whole genome shotgun (WGS) entry which is preliminary data.</text>
</comment>
<evidence type="ECO:0000313" key="16">
    <source>
        <dbReference type="Proteomes" id="UP000054937"/>
    </source>
</evidence>
<keyword evidence="10 14" id="KW-0472">Membrane</keyword>
<dbReference type="OMA" id="ISIANRA"/>
<evidence type="ECO:0000256" key="11">
    <source>
        <dbReference type="ARBA" id="ARBA00023160"/>
    </source>
</evidence>
<comment type="subcellular location">
    <subcellularLocation>
        <location evidence="1">Membrane</location>
        <topology evidence="1">Multi-pass membrane protein</topology>
    </subcellularLocation>
</comment>
<evidence type="ECO:0000256" key="2">
    <source>
        <dbReference type="ARBA" id="ARBA00005194"/>
    </source>
</evidence>
<dbReference type="Proteomes" id="UP000054937">
    <property type="component" value="Unassembled WGS sequence"/>
</dbReference>
<comment type="catalytic activity">
    <reaction evidence="13">
        <text>a very-long-chain (3R)-3-hydroxyacyl-CoA = a very-long-chain (2E)-enoyl-CoA + H2O</text>
        <dbReference type="Rhea" id="RHEA:45812"/>
        <dbReference type="ChEBI" id="CHEBI:15377"/>
        <dbReference type="ChEBI" id="CHEBI:83728"/>
        <dbReference type="ChEBI" id="CHEBI:85440"/>
        <dbReference type="EC" id="4.2.1.134"/>
    </reaction>
</comment>
<dbReference type="EMBL" id="LDAU01000021">
    <property type="protein sequence ID" value="KRX10749.1"/>
    <property type="molecule type" value="Genomic_DNA"/>
</dbReference>
<dbReference type="OrthoDB" id="46988at2759"/>
<dbReference type="Pfam" id="PF04387">
    <property type="entry name" value="PTPLA"/>
    <property type="match status" value="1"/>
</dbReference>
<keyword evidence="8 14" id="KW-1133">Transmembrane helix</keyword>
<evidence type="ECO:0000256" key="3">
    <source>
        <dbReference type="ARBA" id="ARBA00007811"/>
    </source>
</evidence>
<dbReference type="GO" id="GO:0030148">
    <property type="term" value="P:sphingolipid biosynthetic process"/>
    <property type="evidence" value="ECO:0007669"/>
    <property type="project" value="TreeGrafter"/>
</dbReference>
<evidence type="ECO:0000256" key="12">
    <source>
        <dbReference type="ARBA" id="ARBA00023239"/>
    </source>
</evidence>
<keyword evidence="6 14" id="KW-0812">Transmembrane</keyword>
<keyword evidence="16" id="KW-1185">Reference proteome</keyword>
<dbReference type="GO" id="GO:0030497">
    <property type="term" value="P:fatty acid elongation"/>
    <property type="evidence" value="ECO:0007669"/>
    <property type="project" value="TreeGrafter"/>
</dbReference>
<evidence type="ECO:0000256" key="6">
    <source>
        <dbReference type="ARBA" id="ARBA00022692"/>
    </source>
</evidence>
<evidence type="ECO:0000256" key="7">
    <source>
        <dbReference type="ARBA" id="ARBA00022832"/>
    </source>
</evidence>
<dbReference type="EC" id="4.2.1.134" evidence="4"/>
<evidence type="ECO:0000256" key="9">
    <source>
        <dbReference type="ARBA" id="ARBA00023098"/>
    </source>
</evidence>
<keyword evidence="11" id="KW-0275">Fatty acid biosynthesis</keyword>
<dbReference type="InParanoid" id="A0A0V0R8D2"/>
<feature type="transmembrane region" description="Helical" evidence="14">
    <location>
        <begin position="104"/>
        <end position="126"/>
    </location>
</feature>
<comment type="similarity">
    <text evidence="3">Belongs to the very long-chain fatty acids dehydratase HACD family.</text>
</comment>
<dbReference type="GO" id="GO:0005789">
    <property type="term" value="C:endoplasmic reticulum membrane"/>
    <property type="evidence" value="ECO:0007669"/>
    <property type="project" value="TreeGrafter"/>
</dbReference>
<evidence type="ECO:0000313" key="15">
    <source>
        <dbReference type="EMBL" id="KRX10749.1"/>
    </source>
</evidence>
<dbReference type="GO" id="GO:0042761">
    <property type="term" value="P:very long-chain fatty acid biosynthetic process"/>
    <property type="evidence" value="ECO:0007669"/>
    <property type="project" value="TreeGrafter"/>
</dbReference>
<dbReference type="PANTHER" id="PTHR11035">
    <property type="entry name" value="VERY-LONG-CHAIN (3R)-3-HYDROXYACYL-COA DEHYDRATASE"/>
    <property type="match status" value="1"/>
</dbReference>
<evidence type="ECO:0000256" key="5">
    <source>
        <dbReference type="ARBA" id="ARBA00022516"/>
    </source>
</evidence>
<evidence type="ECO:0000256" key="13">
    <source>
        <dbReference type="ARBA" id="ARBA00036671"/>
    </source>
</evidence>
<keyword evidence="7" id="KW-0276">Fatty acid metabolism</keyword>
<keyword evidence="5" id="KW-0444">Lipid biosynthesis</keyword>
<evidence type="ECO:0000256" key="1">
    <source>
        <dbReference type="ARBA" id="ARBA00004141"/>
    </source>
</evidence>
<keyword evidence="12" id="KW-0456">Lyase</keyword>
<reference evidence="15 16" key="1">
    <citation type="journal article" date="2015" name="Sci. Rep.">
        <title>Genome of the facultative scuticociliatosis pathogen Pseudocohnilembus persalinus provides insight into its virulence through horizontal gene transfer.</title>
        <authorList>
            <person name="Xiong J."/>
            <person name="Wang G."/>
            <person name="Cheng J."/>
            <person name="Tian M."/>
            <person name="Pan X."/>
            <person name="Warren A."/>
            <person name="Jiang C."/>
            <person name="Yuan D."/>
            <person name="Miao W."/>
        </authorList>
    </citation>
    <scope>NUCLEOTIDE SEQUENCE [LARGE SCALE GENOMIC DNA]</scope>
    <source>
        <strain evidence="15">36N120E</strain>
    </source>
</reference>
<sequence>MSPFIDFAFTRGNILFTFIQLLGKNLVAQVFLCQITTPYAFITLSLAWAVSDMIRFSFQVFRASHLEIAGSIRYNAFWVLYPLGGIHEFIVIQQWADNHKEQDFLYYISIANRALLFVMLPVMYVYMIKQRKKFYKSIQERKQKFQ</sequence>
<keyword evidence="9" id="KW-0443">Lipid metabolism</keyword>
<dbReference type="PANTHER" id="PTHR11035:SF3">
    <property type="entry name" value="VERY-LONG-CHAIN (3R)-3-HYDROXYACYL-COA DEHYDRATASE"/>
    <property type="match status" value="1"/>
</dbReference>
<gene>
    <name evidence="15" type="ORF">PPERSA_12370</name>
</gene>
<organism evidence="15 16">
    <name type="scientific">Pseudocohnilembus persalinus</name>
    <name type="common">Ciliate</name>
    <dbReference type="NCBI Taxonomy" id="266149"/>
    <lineage>
        <taxon>Eukaryota</taxon>
        <taxon>Sar</taxon>
        <taxon>Alveolata</taxon>
        <taxon>Ciliophora</taxon>
        <taxon>Intramacronucleata</taxon>
        <taxon>Oligohymenophorea</taxon>
        <taxon>Scuticociliatia</taxon>
        <taxon>Philasterida</taxon>
        <taxon>Pseudocohnilembidae</taxon>
        <taxon>Pseudocohnilembus</taxon>
    </lineage>
</organism>
<dbReference type="AlphaFoldDB" id="A0A0V0R8D2"/>
<feature type="transmembrane region" description="Helical" evidence="14">
    <location>
        <begin position="72"/>
        <end position="92"/>
    </location>
</feature>
<proteinExistence type="inferred from homology"/>
<evidence type="ECO:0000256" key="4">
    <source>
        <dbReference type="ARBA" id="ARBA00013122"/>
    </source>
</evidence>
<dbReference type="InterPro" id="IPR007482">
    <property type="entry name" value="Tyr_Pase-like_PTPLA"/>
</dbReference>
<name>A0A0V0R8D2_PSEPJ</name>
<dbReference type="UniPathway" id="UPA00094"/>